<proteinExistence type="predicted"/>
<accession>A0A6J5Q762</accession>
<gene>
    <name evidence="1" type="ORF">UFOVP1016_43</name>
</gene>
<reference evidence="1" key="1">
    <citation type="submission" date="2020-05" db="EMBL/GenBank/DDBJ databases">
        <authorList>
            <person name="Chiriac C."/>
            <person name="Salcher M."/>
            <person name="Ghai R."/>
            <person name="Kavagutti S V."/>
        </authorList>
    </citation>
    <scope>NUCLEOTIDE SEQUENCE</scope>
</reference>
<name>A0A6J5Q762_9CAUD</name>
<protein>
    <submittedName>
        <fullName evidence="1">Uncharacterized protein</fullName>
    </submittedName>
</protein>
<sequence>MDGLTLHSLHIGGVSMDDVERKAMRDQIVWLTQELEKARRANQDKTLLMARMLNPEDLGHAVSNEVRALIYTTIINEQDAERESWNKK</sequence>
<evidence type="ECO:0000313" key="1">
    <source>
        <dbReference type="EMBL" id="CAB4178196.1"/>
    </source>
</evidence>
<dbReference type="EMBL" id="LR796963">
    <property type="protein sequence ID" value="CAB4178196.1"/>
    <property type="molecule type" value="Genomic_DNA"/>
</dbReference>
<organism evidence="1">
    <name type="scientific">uncultured Caudovirales phage</name>
    <dbReference type="NCBI Taxonomy" id="2100421"/>
    <lineage>
        <taxon>Viruses</taxon>
        <taxon>Duplodnaviria</taxon>
        <taxon>Heunggongvirae</taxon>
        <taxon>Uroviricota</taxon>
        <taxon>Caudoviricetes</taxon>
        <taxon>Peduoviridae</taxon>
        <taxon>Maltschvirus</taxon>
        <taxon>Maltschvirus maltsch</taxon>
    </lineage>
</organism>